<organism evidence="1 2">
    <name type="scientific">Mycena metata</name>
    <dbReference type="NCBI Taxonomy" id="1033252"/>
    <lineage>
        <taxon>Eukaryota</taxon>
        <taxon>Fungi</taxon>
        <taxon>Dikarya</taxon>
        <taxon>Basidiomycota</taxon>
        <taxon>Agaricomycotina</taxon>
        <taxon>Agaricomycetes</taxon>
        <taxon>Agaricomycetidae</taxon>
        <taxon>Agaricales</taxon>
        <taxon>Marasmiineae</taxon>
        <taxon>Mycenaceae</taxon>
        <taxon>Mycena</taxon>
    </lineage>
</organism>
<comment type="caution">
    <text evidence="1">The sequence shown here is derived from an EMBL/GenBank/DDBJ whole genome shotgun (WGS) entry which is preliminary data.</text>
</comment>
<evidence type="ECO:0000313" key="2">
    <source>
        <dbReference type="Proteomes" id="UP001215598"/>
    </source>
</evidence>
<name>A0AAD7MLR0_9AGAR</name>
<evidence type="ECO:0000313" key="1">
    <source>
        <dbReference type="EMBL" id="KAJ7722507.1"/>
    </source>
</evidence>
<proteinExistence type="predicted"/>
<keyword evidence="2" id="KW-1185">Reference proteome</keyword>
<gene>
    <name evidence="1" type="ORF">B0H16DRAFT_1473305</name>
</gene>
<dbReference type="AlphaFoldDB" id="A0AAD7MLR0"/>
<dbReference type="Proteomes" id="UP001215598">
    <property type="component" value="Unassembled WGS sequence"/>
</dbReference>
<sequence length="165" mass="18090">MSAAEALALLAVAKAHVLNSMNEPYELDLRLAIDDTRTAASIQRFDSLREEGKIVVVAFLDRELDVLLARRGRSTAELLETVVEGLIEALEAGNATRPPGMFCAAVGVLARDKDPQRGERWLEKRLRAILGVIDEAADKFPATSDDSAEPLANKTKMLLNFMKNN</sequence>
<protein>
    <submittedName>
        <fullName evidence="1">Uncharacterized protein</fullName>
    </submittedName>
</protein>
<dbReference type="EMBL" id="JARKIB010000219">
    <property type="protein sequence ID" value="KAJ7722507.1"/>
    <property type="molecule type" value="Genomic_DNA"/>
</dbReference>
<reference evidence="1" key="1">
    <citation type="submission" date="2023-03" db="EMBL/GenBank/DDBJ databases">
        <title>Massive genome expansion in bonnet fungi (Mycena s.s.) driven by repeated elements and novel gene families across ecological guilds.</title>
        <authorList>
            <consortium name="Lawrence Berkeley National Laboratory"/>
            <person name="Harder C.B."/>
            <person name="Miyauchi S."/>
            <person name="Viragh M."/>
            <person name="Kuo A."/>
            <person name="Thoen E."/>
            <person name="Andreopoulos B."/>
            <person name="Lu D."/>
            <person name="Skrede I."/>
            <person name="Drula E."/>
            <person name="Henrissat B."/>
            <person name="Morin E."/>
            <person name="Kohler A."/>
            <person name="Barry K."/>
            <person name="LaButti K."/>
            <person name="Morin E."/>
            <person name="Salamov A."/>
            <person name="Lipzen A."/>
            <person name="Mereny Z."/>
            <person name="Hegedus B."/>
            <person name="Baldrian P."/>
            <person name="Stursova M."/>
            <person name="Weitz H."/>
            <person name="Taylor A."/>
            <person name="Grigoriev I.V."/>
            <person name="Nagy L.G."/>
            <person name="Martin F."/>
            <person name="Kauserud H."/>
        </authorList>
    </citation>
    <scope>NUCLEOTIDE SEQUENCE</scope>
    <source>
        <strain evidence="1">CBHHK182m</strain>
    </source>
</reference>
<accession>A0AAD7MLR0</accession>